<evidence type="ECO:0000256" key="2">
    <source>
        <dbReference type="ARBA" id="ARBA00023136"/>
    </source>
</evidence>
<dbReference type="Gene3D" id="2.60.40.1120">
    <property type="entry name" value="Carboxypeptidase-like, regulatory domain"/>
    <property type="match status" value="1"/>
</dbReference>
<dbReference type="InterPro" id="IPR012910">
    <property type="entry name" value="Plug_dom"/>
</dbReference>
<sequence length="761" mass="84967">MKKILLLALFFSSVIAVSAQSFTLSGYMKDQDTGEDLMYATVSVDGSGEGVTTNLYGFYSLTLPEGDYVIAYSYVGFETQRIEIKLDKDQELTIELGSGANELDEVTITAERADDNVTSTEVGVVTLDVKETMKIPVLMGEQNIMKTFQLMPGVASSSEGGSGFFVRGGAADQNLILLDEAPVYNASHLLGFFSVFNSDALKDVKLYKGGIPAEYGGRASSVMDVRMKEGNLKEWGASGGIGVISSRLTVEGPFDKDKGSIIVSGRRTYADVVARTFTDDFDGVSLYFYDLNAKANYKIGSKDRIYLSGYLGRDAFGVDDLGFDWGNTTFTGRWNHTFNNKLFSNTSLVYSDYNYGFGLNVGDIDVDLSSGIYDYLLKQDYNYFLNPNNTMKFGWQSNFHEFRPNEFSFDNEVETALPSSRLALENALYWSNEQKLSDRFTANYGLRLSSFSNIGNLSESEIEEGGNAEYENGEFYNTFLGVEPRVSATYLLDAKSSIKASYNRNYQYLHLLSNSNSGTPTDIWLPSSPVVLPTIADQVALGYFRNFKSNTYKFSTEVYYKWLQNTVDYKDGAETFGNNDVESQLVFGEGRTYGAEFLLEKTKGRLTGWLGYTLSSSELRSDDINQGNWYSARQDRTHDLSLVAIYELTKKLSLSATWVYYTGDAVTFPAGKYYIDGSLINLYSARNADRMPTYHRLDAGLTWTIKDTDKFSNSLNFSAYNVYNRKNAYSITFQEGESGNTEASRLALFGIIPSVTWNFSF</sequence>
<dbReference type="Proteomes" id="UP001156666">
    <property type="component" value="Unassembled WGS sequence"/>
</dbReference>
<organism evidence="8 9">
    <name type="scientific">Portibacter lacus</name>
    <dbReference type="NCBI Taxonomy" id="1099794"/>
    <lineage>
        <taxon>Bacteria</taxon>
        <taxon>Pseudomonadati</taxon>
        <taxon>Bacteroidota</taxon>
        <taxon>Saprospiria</taxon>
        <taxon>Saprospirales</taxon>
        <taxon>Haliscomenobacteraceae</taxon>
        <taxon>Portibacter</taxon>
    </lineage>
</organism>
<dbReference type="Gene3D" id="2.40.170.20">
    <property type="entry name" value="TonB-dependent receptor, beta-barrel domain"/>
    <property type="match status" value="1"/>
</dbReference>
<evidence type="ECO:0000259" key="6">
    <source>
        <dbReference type="Pfam" id="PF00593"/>
    </source>
</evidence>
<dbReference type="InterPro" id="IPR000531">
    <property type="entry name" value="Beta-barrel_TonB"/>
</dbReference>
<keyword evidence="2 4" id="KW-0472">Membrane</keyword>
<evidence type="ECO:0000259" key="7">
    <source>
        <dbReference type="Pfam" id="PF07715"/>
    </source>
</evidence>
<comment type="caution">
    <text evidence="8">The sequence shown here is derived from an EMBL/GenBank/DDBJ whole genome shotgun (WGS) entry which is preliminary data.</text>
</comment>
<evidence type="ECO:0000256" key="3">
    <source>
        <dbReference type="ARBA" id="ARBA00023237"/>
    </source>
</evidence>
<dbReference type="AlphaFoldDB" id="A0AA37SU46"/>
<reference evidence="8" key="1">
    <citation type="journal article" date="2014" name="Int. J. Syst. Evol. Microbiol.">
        <title>Complete genome sequence of Corynebacterium casei LMG S-19264T (=DSM 44701T), isolated from a smear-ripened cheese.</title>
        <authorList>
            <consortium name="US DOE Joint Genome Institute (JGI-PGF)"/>
            <person name="Walter F."/>
            <person name="Albersmeier A."/>
            <person name="Kalinowski J."/>
            <person name="Ruckert C."/>
        </authorList>
    </citation>
    <scope>NUCLEOTIDE SEQUENCE</scope>
    <source>
        <strain evidence="8">NBRC 108769</strain>
    </source>
</reference>
<evidence type="ECO:0000313" key="8">
    <source>
        <dbReference type="EMBL" id="GLR19659.1"/>
    </source>
</evidence>
<comment type="similarity">
    <text evidence="4">Belongs to the TonB-dependent receptor family.</text>
</comment>
<dbReference type="SUPFAM" id="SSF56935">
    <property type="entry name" value="Porins"/>
    <property type="match status" value="1"/>
</dbReference>
<gene>
    <name evidence="8" type="ORF">GCM10007940_42750</name>
</gene>
<evidence type="ECO:0000256" key="1">
    <source>
        <dbReference type="ARBA" id="ARBA00004442"/>
    </source>
</evidence>
<keyword evidence="3" id="KW-0998">Cell outer membrane</keyword>
<reference evidence="8" key="2">
    <citation type="submission" date="2023-01" db="EMBL/GenBank/DDBJ databases">
        <title>Draft genome sequence of Portibacter lacus strain NBRC 108769.</title>
        <authorList>
            <person name="Sun Q."/>
            <person name="Mori K."/>
        </authorList>
    </citation>
    <scope>NUCLEOTIDE SEQUENCE</scope>
    <source>
        <strain evidence="8">NBRC 108769</strain>
    </source>
</reference>
<name>A0AA37SU46_9BACT</name>
<protein>
    <submittedName>
        <fullName evidence="8">Collagen-binding protein</fullName>
    </submittedName>
</protein>
<keyword evidence="5" id="KW-0732">Signal</keyword>
<feature type="domain" description="TonB-dependent receptor-like beta-barrel" evidence="6">
    <location>
        <begin position="282"/>
        <end position="722"/>
    </location>
</feature>
<dbReference type="EMBL" id="BSOH01000031">
    <property type="protein sequence ID" value="GLR19659.1"/>
    <property type="molecule type" value="Genomic_DNA"/>
</dbReference>
<evidence type="ECO:0000256" key="4">
    <source>
        <dbReference type="RuleBase" id="RU003357"/>
    </source>
</evidence>
<evidence type="ECO:0000313" key="9">
    <source>
        <dbReference type="Proteomes" id="UP001156666"/>
    </source>
</evidence>
<feature type="domain" description="TonB-dependent receptor plug" evidence="7">
    <location>
        <begin position="140"/>
        <end position="220"/>
    </location>
</feature>
<keyword evidence="8" id="KW-0176">Collagen</keyword>
<dbReference type="Pfam" id="PF07715">
    <property type="entry name" value="Plug"/>
    <property type="match status" value="1"/>
</dbReference>
<dbReference type="InterPro" id="IPR036942">
    <property type="entry name" value="Beta-barrel_TonB_sf"/>
</dbReference>
<dbReference type="SUPFAM" id="SSF49464">
    <property type="entry name" value="Carboxypeptidase regulatory domain-like"/>
    <property type="match status" value="1"/>
</dbReference>
<dbReference type="Gene3D" id="2.170.130.10">
    <property type="entry name" value="TonB-dependent receptor, plug domain"/>
    <property type="match status" value="1"/>
</dbReference>
<evidence type="ECO:0000256" key="5">
    <source>
        <dbReference type="SAM" id="SignalP"/>
    </source>
</evidence>
<dbReference type="Pfam" id="PF13715">
    <property type="entry name" value="CarbopepD_reg_2"/>
    <property type="match status" value="1"/>
</dbReference>
<dbReference type="Pfam" id="PF00593">
    <property type="entry name" value="TonB_dep_Rec_b-barrel"/>
    <property type="match status" value="1"/>
</dbReference>
<dbReference type="InterPro" id="IPR037066">
    <property type="entry name" value="Plug_dom_sf"/>
</dbReference>
<comment type="subcellular location">
    <subcellularLocation>
        <location evidence="1 4">Cell outer membrane</location>
    </subcellularLocation>
</comment>
<accession>A0AA37SU46</accession>
<dbReference type="InterPro" id="IPR008969">
    <property type="entry name" value="CarboxyPept-like_regulatory"/>
</dbReference>
<keyword evidence="4" id="KW-0798">TonB box</keyword>
<keyword evidence="9" id="KW-1185">Reference proteome</keyword>
<feature type="signal peptide" evidence="5">
    <location>
        <begin position="1"/>
        <end position="19"/>
    </location>
</feature>
<dbReference type="GO" id="GO:0009279">
    <property type="term" value="C:cell outer membrane"/>
    <property type="evidence" value="ECO:0007669"/>
    <property type="project" value="UniProtKB-SubCell"/>
</dbReference>
<proteinExistence type="inferred from homology"/>
<dbReference type="RefSeq" id="WP_235295061.1">
    <property type="nucleotide sequence ID" value="NZ_BSOH01000031.1"/>
</dbReference>
<feature type="chain" id="PRO_5041264562" evidence="5">
    <location>
        <begin position="20"/>
        <end position="761"/>
    </location>
</feature>